<keyword evidence="1" id="KW-0812">Transmembrane</keyword>
<reference evidence="2 3" key="1">
    <citation type="submission" date="2021-06" db="EMBL/GenBank/DDBJ databases">
        <authorList>
            <person name="Palmer J.M."/>
        </authorList>
    </citation>
    <scope>NUCLEOTIDE SEQUENCE [LARGE SCALE GENOMIC DNA]</scope>
    <source>
        <strain evidence="2 3">CL_MEX2019</strain>
        <tissue evidence="2">Muscle</tissue>
    </source>
</reference>
<evidence type="ECO:0000256" key="1">
    <source>
        <dbReference type="SAM" id="Phobius"/>
    </source>
</evidence>
<keyword evidence="1" id="KW-0472">Membrane</keyword>
<feature type="transmembrane region" description="Helical" evidence="1">
    <location>
        <begin position="37"/>
        <end position="60"/>
    </location>
</feature>
<protein>
    <submittedName>
        <fullName evidence="2">Uncharacterized protein</fullName>
    </submittedName>
</protein>
<keyword evidence="1" id="KW-1133">Transmembrane helix</keyword>
<proteinExistence type="predicted"/>
<evidence type="ECO:0000313" key="2">
    <source>
        <dbReference type="EMBL" id="MED6266603.1"/>
    </source>
</evidence>
<dbReference type="EMBL" id="JAHUTJ010008361">
    <property type="protein sequence ID" value="MED6266603.1"/>
    <property type="molecule type" value="Genomic_DNA"/>
</dbReference>
<organism evidence="2 3">
    <name type="scientific">Characodon lateralis</name>
    <dbReference type="NCBI Taxonomy" id="208331"/>
    <lineage>
        <taxon>Eukaryota</taxon>
        <taxon>Metazoa</taxon>
        <taxon>Chordata</taxon>
        <taxon>Craniata</taxon>
        <taxon>Vertebrata</taxon>
        <taxon>Euteleostomi</taxon>
        <taxon>Actinopterygii</taxon>
        <taxon>Neopterygii</taxon>
        <taxon>Teleostei</taxon>
        <taxon>Neoteleostei</taxon>
        <taxon>Acanthomorphata</taxon>
        <taxon>Ovalentaria</taxon>
        <taxon>Atherinomorphae</taxon>
        <taxon>Cyprinodontiformes</taxon>
        <taxon>Goodeidae</taxon>
        <taxon>Characodon</taxon>
    </lineage>
</organism>
<keyword evidence="3" id="KW-1185">Reference proteome</keyword>
<name>A0ABU7CUM8_9TELE</name>
<accession>A0ABU7CUM8</accession>
<gene>
    <name evidence="2" type="ORF">CHARACLAT_003753</name>
</gene>
<evidence type="ECO:0000313" key="3">
    <source>
        <dbReference type="Proteomes" id="UP001352852"/>
    </source>
</evidence>
<comment type="caution">
    <text evidence="2">The sequence shown here is derived from an EMBL/GenBank/DDBJ whole genome shotgun (WGS) entry which is preliminary data.</text>
</comment>
<sequence>MFISQYFGSALFTAPMLCDMETIISLRQCSGFMEDQIALIVAFKSSALVGLMDLIFLLTIPHRMSIGFRSGEFVGLSSTVTEPPFGTFGSVGRCQVLLENEISISIKPISRRRQEDGR</sequence>
<dbReference type="Proteomes" id="UP001352852">
    <property type="component" value="Unassembled WGS sequence"/>
</dbReference>